<reference evidence="1 2" key="1">
    <citation type="submission" date="2019-02" db="EMBL/GenBank/DDBJ databases">
        <title>WGS of Pseudoxanthomonas species novum from clinical isolates.</title>
        <authorList>
            <person name="Bernier A.-M."/>
            <person name="Bernard K."/>
            <person name="Vachon A."/>
        </authorList>
    </citation>
    <scope>NUCLEOTIDE SEQUENCE [LARGE SCALE GENOMIC DNA]</scope>
    <source>
        <strain evidence="1 2">NML140781</strain>
    </source>
</reference>
<gene>
    <name evidence="1" type="ORF">EA656_13985</name>
</gene>
<dbReference type="InterPro" id="IPR032322">
    <property type="entry name" value="DUF4850"/>
</dbReference>
<accession>A0A4Q8LSQ6</accession>
<protein>
    <submittedName>
        <fullName evidence="1">DUF4850 domain-containing protein</fullName>
    </submittedName>
</protein>
<organism evidence="1 2">
    <name type="scientific">Pseudoxanthomonas winnipegensis</name>
    <dbReference type="NCBI Taxonomy" id="2480810"/>
    <lineage>
        <taxon>Bacteria</taxon>
        <taxon>Pseudomonadati</taxon>
        <taxon>Pseudomonadota</taxon>
        <taxon>Gammaproteobacteria</taxon>
        <taxon>Lysobacterales</taxon>
        <taxon>Lysobacteraceae</taxon>
        <taxon>Pseudoxanthomonas</taxon>
    </lineage>
</organism>
<comment type="caution">
    <text evidence="1">The sequence shown here is derived from an EMBL/GenBank/DDBJ whole genome shotgun (WGS) entry which is preliminary data.</text>
</comment>
<evidence type="ECO:0000313" key="2">
    <source>
        <dbReference type="Proteomes" id="UP000292087"/>
    </source>
</evidence>
<name>A0A4Q8LSQ6_9GAMM</name>
<dbReference type="Proteomes" id="UP000292087">
    <property type="component" value="Unassembled WGS sequence"/>
</dbReference>
<dbReference type="EMBL" id="SHMF01000003">
    <property type="protein sequence ID" value="TAA34796.1"/>
    <property type="molecule type" value="Genomic_DNA"/>
</dbReference>
<dbReference type="AlphaFoldDB" id="A0A4Q8LSQ6"/>
<dbReference type="Pfam" id="PF16142">
    <property type="entry name" value="DUF4850"/>
    <property type="match status" value="1"/>
</dbReference>
<sequence>MLRARRPCESMPMSLPSFLRPCSGLLLLLLAGLAQAEVYRLDAPPERAPADAAPRSRALGELALNNGVRLPAMQLIAVDPMEDSGWSNADAPPLTLDATLAPALAARLTAWSTPRGWLLVPRGWQPARGALGVDGSASIAFLAEDGQGEVSLYDAGACVGCAVGAASAFFAQAREQGRKEDFFVYEGAGPDLKTTVLGPHTLGYHSQAGALSVDGLAWFDGKADLPYHDLRVRLPPDQHALARAILDWRLPEKDAR</sequence>
<evidence type="ECO:0000313" key="1">
    <source>
        <dbReference type="EMBL" id="TAA34796.1"/>
    </source>
</evidence>
<proteinExistence type="predicted"/>